<evidence type="ECO:0000259" key="4">
    <source>
        <dbReference type="Pfam" id="PF00294"/>
    </source>
</evidence>
<organism evidence="5 6">
    <name type="scientific">Hoeflea prorocentri</name>
    <dbReference type="NCBI Taxonomy" id="1922333"/>
    <lineage>
        <taxon>Bacteria</taxon>
        <taxon>Pseudomonadati</taxon>
        <taxon>Pseudomonadota</taxon>
        <taxon>Alphaproteobacteria</taxon>
        <taxon>Hyphomicrobiales</taxon>
        <taxon>Rhizobiaceae</taxon>
        <taxon>Hoeflea</taxon>
    </lineage>
</organism>
<evidence type="ECO:0000256" key="3">
    <source>
        <dbReference type="ARBA" id="ARBA00022777"/>
    </source>
</evidence>
<dbReference type="GO" id="GO:0047590">
    <property type="term" value="F:5-dehydro-2-deoxygluconokinase activity"/>
    <property type="evidence" value="ECO:0007669"/>
    <property type="project" value="UniProtKB-EC"/>
</dbReference>
<keyword evidence="3" id="KW-0418">Kinase</keyword>
<dbReference type="SUPFAM" id="SSF53613">
    <property type="entry name" value="Ribokinase-like"/>
    <property type="match status" value="1"/>
</dbReference>
<keyword evidence="2 5" id="KW-0808">Transferase</keyword>
<comment type="similarity">
    <text evidence="1">Belongs to the carbohydrate kinase PfkB family.</text>
</comment>
<dbReference type="RefSeq" id="WP_267990526.1">
    <property type="nucleotide sequence ID" value="NZ_JAPJZI010000001.1"/>
</dbReference>
<proteinExistence type="inferred from homology"/>
<dbReference type="InterPro" id="IPR029056">
    <property type="entry name" value="Ribokinase-like"/>
</dbReference>
<dbReference type="InterPro" id="IPR002139">
    <property type="entry name" value="Ribo/fructo_kinase"/>
</dbReference>
<gene>
    <name evidence="5" type="primary">iolC</name>
    <name evidence="5" type="ORF">OQ273_10875</name>
</gene>
<evidence type="ECO:0000313" key="6">
    <source>
        <dbReference type="Proteomes" id="UP001151234"/>
    </source>
</evidence>
<name>A0A9X3ULL5_9HYPH</name>
<dbReference type="PANTHER" id="PTHR43085">
    <property type="entry name" value="HEXOKINASE FAMILY MEMBER"/>
    <property type="match status" value="1"/>
</dbReference>
<dbReference type="Gene3D" id="3.40.1190.20">
    <property type="match status" value="1"/>
</dbReference>
<dbReference type="Pfam" id="PF00294">
    <property type="entry name" value="PfkB"/>
    <property type="match status" value="1"/>
</dbReference>
<dbReference type="InterPro" id="IPR011611">
    <property type="entry name" value="PfkB_dom"/>
</dbReference>
<dbReference type="EMBL" id="JAPJZI010000001">
    <property type="protein sequence ID" value="MDA5399076.1"/>
    <property type="molecule type" value="Genomic_DNA"/>
</dbReference>
<evidence type="ECO:0000313" key="5">
    <source>
        <dbReference type="EMBL" id="MDA5399076.1"/>
    </source>
</evidence>
<keyword evidence="6" id="KW-1185">Reference proteome</keyword>
<accession>A0A9X3ULL5</accession>
<dbReference type="NCBIfam" id="TIGR04382">
    <property type="entry name" value="myo_inos_iolC_N"/>
    <property type="match status" value="1"/>
</dbReference>
<comment type="caution">
    <text evidence="5">The sequence shown here is derived from an EMBL/GenBank/DDBJ whole genome shotgun (WGS) entry which is preliminary data.</text>
</comment>
<protein>
    <submittedName>
        <fullName evidence="5">5-dehydro-2-deoxygluconokinase</fullName>
        <ecNumber evidence="5">2.7.1.92</ecNumber>
    </submittedName>
</protein>
<evidence type="ECO:0000256" key="2">
    <source>
        <dbReference type="ARBA" id="ARBA00022679"/>
    </source>
</evidence>
<dbReference type="PANTHER" id="PTHR43085:SF49">
    <property type="entry name" value="5-DEHYDRO-2-DEOXYGLUCONOKINASE"/>
    <property type="match status" value="1"/>
</dbReference>
<dbReference type="CDD" id="cd01166">
    <property type="entry name" value="KdgK"/>
    <property type="match status" value="1"/>
</dbReference>
<evidence type="ECO:0000256" key="1">
    <source>
        <dbReference type="ARBA" id="ARBA00010688"/>
    </source>
</evidence>
<dbReference type="AlphaFoldDB" id="A0A9X3ULL5"/>
<feature type="domain" description="Carbohydrate kinase PfkB" evidence="4">
    <location>
        <begin position="16"/>
        <end position="314"/>
    </location>
</feature>
<dbReference type="InterPro" id="IPR030830">
    <property type="entry name" value="Myo_inos_IolC"/>
</dbReference>
<sequence>MNGLAPSLLESIRKNRFVVLGRAGMDLYADPPGAETEHATAFTTALGGSSANIAVAIARQGGEASLVTAVSDDAIGRFVRNQLASYGVDAGMVRTICGQVRTSLALVETRLENCQSVIYRNGAADFEVTEEDVDAIDYAAFGAFITTGTCLAAEPSRSATFKALDAARAAGIPVILDLDYRPYSWPTVADTGEICLRAANKADILVGNDEEFATLAGDTDAGRRLAAELAARNNALVVYKMGEHGSVTHDGSQEIETGIYRVDALKPTGSGDAFLGNFISALAAGQPLEESLRRGSAAAAMVVSNVGCAPAMPDAEQLEEFMTTHPGPNQGKEAADAHTAF</sequence>
<dbReference type="EC" id="2.7.1.92" evidence="5"/>
<dbReference type="PRINTS" id="PR00990">
    <property type="entry name" value="RIBOKINASE"/>
</dbReference>
<dbReference type="InterPro" id="IPR050306">
    <property type="entry name" value="PfkB_Carbo_kinase"/>
</dbReference>
<reference evidence="5" key="1">
    <citation type="submission" date="2022-11" db="EMBL/GenBank/DDBJ databases">
        <title>Draft genome sequence of Hoeflea poritis E7-10 and Hoeflea prorocentri PM5-8, separated from scleractinian coral Porites lutea and marine dinoflagellate.</title>
        <authorList>
            <person name="Zhang G."/>
            <person name="Wei Q."/>
            <person name="Cai L."/>
        </authorList>
    </citation>
    <scope>NUCLEOTIDE SEQUENCE</scope>
    <source>
        <strain evidence="5">PM5-8</strain>
    </source>
</reference>
<dbReference type="Proteomes" id="UP001151234">
    <property type="component" value="Unassembled WGS sequence"/>
</dbReference>